<dbReference type="Proteomes" id="UP000327108">
    <property type="component" value="Unassembled WGS sequence"/>
</dbReference>
<evidence type="ECO:0000313" key="2">
    <source>
        <dbReference type="EMBL" id="KAA9368337.1"/>
    </source>
</evidence>
<sequence length="165" mass="17557">MTVGVSGLVSMACTLYALREHREPQHHAEQLERKAIRTALSALESRLHTTTLVTTKLQHDFALLTAENGIIGRVIAHLQTIRVENAALSQHLASLQAGTLPVLAGTASAEDGPSVESRSRRQDEKPAVLTVVTPAPQQAQQNRFSSRSAAAGVDGAAIKARIRGG</sequence>
<dbReference type="AlphaFoldDB" id="A0A5N1JW29"/>
<evidence type="ECO:0000313" key="3">
    <source>
        <dbReference type="Proteomes" id="UP000327108"/>
    </source>
</evidence>
<dbReference type="EMBL" id="VYXQ01000008">
    <property type="protein sequence ID" value="KAA9368337.1"/>
    <property type="molecule type" value="Genomic_DNA"/>
</dbReference>
<name>A0A5N1JW29_9HYPH</name>
<evidence type="ECO:0000256" key="1">
    <source>
        <dbReference type="SAM" id="MobiDB-lite"/>
    </source>
</evidence>
<feature type="region of interest" description="Disordered" evidence="1">
    <location>
        <begin position="106"/>
        <end position="128"/>
    </location>
</feature>
<organism evidence="2 3">
    <name type="scientific">Ochrobactrum quorumnocens</name>
    <dbReference type="NCBI Taxonomy" id="271865"/>
    <lineage>
        <taxon>Bacteria</taxon>
        <taxon>Pseudomonadati</taxon>
        <taxon>Pseudomonadota</taxon>
        <taxon>Alphaproteobacteria</taxon>
        <taxon>Hyphomicrobiales</taxon>
        <taxon>Brucellaceae</taxon>
        <taxon>Brucella/Ochrobactrum group</taxon>
        <taxon>Ochrobactrum</taxon>
    </lineage>
</organism>
<accession>A0A5N1JW29</accession>
<keyword evidence="3" id="KW-1185">Reference proteome</keyword>
<protein>
    <submittedName>
        <fullName evidence="2">Uncharacterized protein</fullName>
    </submittedName>
</protein>
<proteinExistence type="predicted"/>
<comment type="caution">
    <text evidence="2">The sequence shown here is derived from an EMBL/GenBank/DDBJ whole genome shotgun (WGS) entry which is preliminary data.</text>
</comment>
<dbReference type="RefSeq" id="WP_151093436.1">
    <property type="nucleotide sequence ID" value="NZ_JBLZNM010000008.1"/>
</dbReference>
<feature type="compositionally biased region" description="Basic and acidic residues" evidence="1">
    <location>
        <begin position="117"/>
        <end position="126"/>
    </location>
</feature>
<gene>
    <name evidence="2" type="ORF">F3W84_10640</name>
</gene>
<reference evidence="2 3" key="1">
    <citation type="submission" date="2019-09" db="EMBL/GenBank/DDBJ databases">
        <title>Biological control of the noxious weed angled onion (Allium triquetrum) thwarted by endophytic bacteria in Victoria, Australia.</title>
        <authorList>
            <person name="Tehranchian P."/>
            <person name="Adair R.J."/>
            <person name="Van T.H."/>
            <person name="Morrison P.D."/>
            <person name="Williams H."/>
            <person name="Lawrie A.C."/>
        </authorList>
    </citation>
    <scope>NUCLEOTIDE SEQUENCE [LARGE SCALE GENOMIC DNA]</scope>
    <source>
        <strain evidence="2 3">RPTAtOch1</strain>
    </source>
</reference>